<evidence type="ECO:0008006" key="5">
    <source>
        <dbReference type="Google" id="ProtNLM"/>
    </source>
</evidence>
<dbReference type="InterPro" id="IPR021476">
    <property type="entry name" value="Egh16-like"/>
</dbReference>
<feature type="compositionally biased region" description="Low complexity" evidence="1">
    <location>
        <begin position="327"/>
        <end position="337"/>
    </location>
</feature>
<comment type="caution">
    <text evidence="3">The sequence shown here is derived from an EMBL/GenBank/DDBJ whole genome shotgun (WGS) entry which is preliminary data.</text>
</comment>
<evidence type="ECO:0000313" key="4">
    <source>
        <dbReference type="Proteomes" id="UP001055172"/>
    </source>
</evidence>
<feature type="region of interest" description="Disordered" evidence="1">
    <location>
        <begin position="247"/>
        <end position="359"/>
    </location>
</feature>
<evidence type="ECO:0000256" key="1">
    <source>
        <dbReference type="SAM" id="MobiDB-lite"/>
    </source>
</evidence>
<accession>A0AA37GNN4</accession>
<keyword evidence="4" id="KW-1185">Reference proteome</keyword>
<dbReference type="EMBL" id="BPPX01000013">
    <property type="protein sequence ID" value="GJC83985.1"/>
    <property type="molecule type" value="Genomic_DNA"/>
</dbReference>
<feature type="compositionally biased region" description="Gly residues" evidence="1">
    <location>
        <begin position="301"/>
        <end position="313"/>
    </location>
</feature>
<evidence type="ECO:0000313" key="3">
    <source>
        <dbReference type="EMBL" id="GJC83985.1"/>
    </source>
</evidence>
<protein>
    <recommendedName>
        <fullName evidence="5">GEgh16 protein</fullName>
    </recommendedName>
</protein>
<organism evidence="3 4">
    <name type="scientific">Colletotrichum liriopes</name>
    <dbReference type="NCBI Taxonomy" id="708192"/>
    <lineage>
        <taxon>Eukaryota</taxon>
        <taxon>Fungi</taxon>
        <taxon>Dikarya</taxon>
        <taxon>Ascomycota</taxon>
        <taxon>Pezizomycotina</taxon>
        <taxon>Sordariomycetes</taxon>
        <taxon>Hypocreomycetidae</taxon>
        <taxon>Glomerellales</taxon>
        <taxon>Glomerellaceae</taxon>
        <taxon>Colletotrichum</taxon>
        <taxon>Colletotrichum spaethianum species complex</taxon>
    </lineage>
</organism>
<dbReference type="Proteomes" id="UP001055172">
    <property type="component" value="Unassembled WGS sequence"/>
</dbReference>
<feature type="compositionally biased region" description="Low complexity" evidence="1">
    <location>
        <begin position="289"/>
        <end position="300"/>
    </location>
</feature>
<feature type="compositionally biased region" description="Basic and acidic residues" evidence="1">
    <location>
        <begin position="338"/>
        <end position="347"/>
    </location>
</feature>
<dbReference type="PANTHER" id="PTHR34618">
    <property type="entry name" value="SURFACE PROTEIN MAS1, PUTATIVE-RELATED"/>
    <property type="match status" value="1"/>
</dbReference>
<keyword evidence="2" id="KW-0732">Signal</keyword>
<proteinExistence type="predicted"/>
<gene>
    <name evidence="3" type="ORF">ColLi_06823</name>
</gene>
<evidence type="ECO:0000256" key="2">
    <source>
        <dbReference type="SAM" id="SignalP"/>
    </source>
</evidence>
<dbReference type="AlphaFoldDB" id="A0AA37GNN4"/>
<sequence>MSSPMRALVASAMLAVAHAQGVILSAQGPNGPASPGLLVDPAKADANIINQQEIVQNVVNECGRTILGGNIDIGETTESQLGNNTVTKVTKGSNVDITIAQVSADGAGPYSCDLDLTSNANGATGQTKLQVKEAKPQNGNIKLTVTMPDDLACVGASTGDVCTVRCFNDNAKGPFGGCVAVQQTDTTPKQNTPDNIPTAQTLDGVLTQVQQNIVDLPAAVKSNQEAATQDEQGVTAIKEILGNNATTEAAGPAENGNGNGNNNNNNGGGKNNNNNNANNGKGNGRNRGKGNANANANNGAATGGNGGNGGNARGGNNAQTGGGNGRGRQNQQNSNNNNKREARDLLRSRRARRNVAPGV</sequence>
<feature type="signal peptide" evidence="2">
    <location>
        <begin position="1"/>
        <end position="19"/>
    </location>
</feature>
<feature type="chain" id="PRO_5041457388" description="GEgh16 protein" evidence="2">
    <location>
        <begin position="20"/>
        <end position="359"/>
    </location>
</feature>
<name>A0AA37GNN4_9PEZI</name>
<reference evidence="3 4" key="1">
    <citation type="submission" date="2021-07" db="EMBL/GenBank/DDBJ databases">
        <title>Genome data of Colletotrichum spaethianum.</title>
        <authorList>
            <person name="Utami Y.D."/>
            <person name="Hiruma K."/>
        </authorList>
    </citation>
    <scope>NUCLEOTIDE SEQUENCE [LARGE SCALE GENOMIC DNA]</scope>
    <source>
        <strain evidence="3 4">MAFF 242679</strain>
    </source>
</reference>
<dbReference type="PANTHER" id="PTHR34618:SF3">
    <property type="entry name" value="GEGH 16 PROTEIN"/>
    <property type="match status" value="1"/>
</dbReference>
<dbReference type="Pfam" id="PF11327">
    <property type="entry name" value="Egh16-like"/>
    <property type="match status" value="1"/>
</dbReference>
<feature type="compositionally biased region" description="Low complexity" evidence="1">
    <location>
        <begin position="260"/>
        <end position="280"/>
    </location>
</feature>